<dbReference type="RefSeq" id="WP_147044028.1">
    <property type="nucleotide sequence ID" value="NZ_BAABIR010000001.1"/>
</dbReference>
<feature type="domain" description="DUF2207" evidence="4">
    <location>
        <begin position="50"/>
        <end position="240"/>
    </location>
</feature>
<feature type="domain" description="Predicted membrane protein YciQ-like C-terminal" evidence="5">
    <location>
        <begin position="299"/>
        <end position="464"/>
    </location>
</feature>
<keyword evidence="3" id="KW-0732">Signal</keyword>
<evidence type="ECO:0000256" key="1">
    <source>
        <dbReference type="SAM" id="MobiDB-lite"/>
    </source>
</evidence>
<evidence type="ECO:0000256" key="2">
    <source>
        <dbReference type="SAM" id="Phobius"/>
    </source>
</evidence>
<feature type="transmembrane region" description="Helical" evidence="2">
    <location>
        <begin position="414"/>
        <end position="438"/>
    </location>
</feature>
<feature type="transmembrane region" description="Helical" evidence="2">
    <location>
        <begin position="506"/>
        <end position="526"/>
    </location>
</feature>
<evidence type="ECO:0000256" key="3">
    <source>
        <dbReference type="SAM" id="SignalP"/>
    </source>
</evidence>
<evidence type="ECO:0000313" key="6">
    <source>
        <dbReference type="EMBL" id="TXC64605.1"/>
    </source>
</evidence>
<evidence type="ECO:0000259" key="4">
    <source>
        <dbReference type="Pfam" id="PF09972"/>
    </source>
</evidence>
<feature type="transmembrane region" description="Helical" evidence="2">
    <location>
        <begin position="476"/>
        <end position="500"/>
    </location>
</feature>
<feature type="transmembrane region" description="Helical" evidence="2">
    <location>
        <begin position="262"/>
        <end position="281"/>
    </location>
</feature>
<feature type="region of interest" description="Disordered" evidence="1">
    <location>
        <begin position="641"/>
        <end position="664"/>
    </location>
</feature>
<feature type="signal peptide" evidence="3">
    <location>
        <begin position="1"/>
        <end position="25"/>
    </location>
</feature>
<dbReference type="Pfam" id="PF20990">
    <property type="entry name" value="DUF2207_C"/>
    <property type="match status" value="2"/>
</dbReference>
<dbReference type="InterPro" id="IPR048389">
    <property type="entry name" value="YciQ-like_C"/>
</dbReference>
<feature type="chain" id="PRO_5022866035" evidence="3">
    <location>
        <begin position="26"/>
        <end position="664"/>
    </location>
</feature>
<dbReference type="OrthoDB" id="9767603at2"/>
<dbReference type="AlphaFoldDB" id="A0A5C6TXH6"/>
<accession>A0A5C6TXH6</accession>
<protein>
    <submittedName>
        <fullName evidence="6">DUF2207 domain-containing protein</fullName>
    </submittedName>
</protein>
<dbReference type="EMBL" id="VOQQ01000001">
    <property type="protein sequence ID" value="TXC64605.1"/>
    <property type="molecule type" value="Genomic_DNA"/>
</dbReference>
<keyword evidence="2" id="KW-0472">Membrane</keyword>
<feature type="compositionally biased region" description="Gly residues" evidence="1">
    <location>
        <begin position="644"/>
        <end position="664"/>
    </location>
</feature>
<evidence type="ECO:0000259" key="5">
    <source>
        <dbReference type="Pfam" id="PF20990"/>
    </source>
</evidence>
<gene>
    <name evidence="6" type="ORF">FRZ32_13660</name>
</gene>
<dbReference type="InterPro" id="IPR018702">
    <property type="entry name" value="DUF2207"/>
</dbReference>
<name>A0A5C6TXH6_9SPHN</name>
<keyword evidence="2" id="KW-0812">Transmembrane</keyword>
<proteinExistence type="predicted"/>
<organism evidence="6 7">
    <name type="scientific">Allosphingosinicella ginsenosidimutans</name>
    <dbReference type="NCBI Taxonomy" id="1176539"/>
    <lineage>
        <taxon>Bacteria</taxon>
        <taxon>Pseudomonadati</taxon>
        <taxon>Pseudomonadota</taxon>
        <taxon>Alphaproteobacteria</taxon>
        <taxon>Sphingomonadales</taxon>
        <taxon>Sphingomonadaceae</taxon>
        <taxon>Allosphingosinicella</taxon>
    </lineage>
</organism>
<dbReference type="Pfam" id="PF09972">
    <property type="entry name" value="DUF2207"/>
    <property type="match status" value="1"/>
</dbReference>
<sequence length="664" mass="69950">MRALRSLIALIVAALAVAAFGPALAKKPVDAPDAIAADDSALRAFGDDERITSFDSDIVIDADATLHVTETIRVRSAGMNISHGITRDFPTRYRNSDGRTVRVGFNVEGVTRDGAEEHWTTERIDNGVRVRIGRADTFLQNGEHRYVIRYTTTRQLGYFPDHDELYWNVTGTGWAFPIDQASVHIRLPRPVQLSQPTVYTGAQGAQGQDAEVTGQAPGEISFRTTRPLADHEGLTVAVAWPKGVVAQPPPPSALRRFFSDDGPIGAAIIALLGLAGFYYVAWKKAGRGPLPGTIVPLFQPPPDMSAAAIRYVKDMGYDNRCFTAAIVESGVKGKLRLVETDPGGFFSKKKTRIDKTADGDDLGPPERDMLRGLFSRGDSVEAEQAQHESFQAAQSGLQDALAEAYKGKLFLSNLGWAFIGLMVLAMAMILVGAIIILADPDSTAGARAVPLVGLAVLAGGLALSPRSSLLEKGGSGALAALCVAAFLGGVVLIVLTIVRAADSGNIAFIFAPLLALPLVISAFWWMSAPTRAGRDIMDKIAGFEMYLSATEEDRLNVLHPPEKTPELFERLLPYAIALGVENQWASRFAAVLAAASQTPGQQSGMAWYVGSQSPWTNINGFTTAVGGTLASSVAAASVAPGSSSGTGGGGFSGGGGGGGGGGGW</sequence>
<comment type="caution">
    <text evidence="6">The sequence shown here is derived from an EMBL/GenBank/DDBJ whole genome shotgun (WGS) entry which is preliminary data.</text>
</comment>
<keyword evidence="7" id="KW-1185">Reference proteome</keyword>
<keyword evidence="2" id="KW-1133">Transmembrane helix</keyword>
<feature type="domain" description="Predicted membrane protein YciQ-like C-terminal" evidence="5">
    <location>
        <begin position="476"/>
        <end position="588"/>
    </location>
</feature>
<evidence type="ECO:0000313" key="7">
    <source>
        <dbReference type="Proteomes" id="UP000321249"/>
    </source>
</evidence>
<dbReference type="Proteomes" id="UP000321249">
    <property type="component" value="Unassembled WGS sequence"/>
</dbReference>
<reference evidence="6 7" key="1">
    <citation type="journal article" date="2015" name="J. Microbiol.">
        <title>Sphingosinicella ginsenosidimutans sp. nov., with ginsenoside converting activity.</title>
        <authorList>
            <person name="Kim J.K."/>
            <person name="Kang M.S."/>
            <person name="Park S.C."/>
            <person name="Kim K.M."/>
            <person name="Choi K."/>
            <person name="Yoon M.H."/>
            <person name="Im W.T."/>
        </authorList>
    </citation>
    <scope>NUCLEOTIDE SEQUENCE [LARGE SCALE GENOMIC DNA]</scope>
    <source>
        <strain evidence="6 7">BS-11</strain>
    </source>
</reference>